<feature type="compositionally biased region" description="Polar residues" evidence="2">
    <location>
        <begin position="496"/>
        <end position="512"/>
    </location>
</feature>
<keyword evidence="4" id="KW-1185">Reference proteome</keyword>
<keyword evidence="1" id="KW-0175">Coiled coil</keyword>
<feature type="coiled-coil region" evidence="1">
    <location>
        <begin position="275"/>
        <end position="471"/>
    </location>
</feature>
<accession>A0A1X0NU52</accession>
<feature type="compositionally biased region" description="Polar residues" evidence="2">
    <location>
        <begin position="178"/>
        <end position="190"/>
    </location>
</feature>
<name>A0A1X0NU52_9TRYP</name>
<gene>
    <name evidence="3" type="ORF">TM35_000181250</name>
</gene>
<evidence type="ECO:0000256" key="2">
    <source>
        <dbReference type="SAM" id="MobiDB-lite"/>
    </source>
</evidence>
<evidence type="ECO:0000313" key="3">
    <source>
        <dbReference type="EMBL" id="ORC88068.1"/>
    </source>
</evidence>
<dbReference type="VEuPathDB" id="TriTrypDB:TM35_000181250"/>
<proteinExistence type="predicted"/>
<evidence type="ECO:0000256" key="1">
    <source>
        <dbReference type="SAM" id="Coils"/>
    </source>
</evidence>
<dbReference type="GeneID" id="39986218"/>
<dbReference type="AlphaFoldDB" id="A0A1X0NU52"/>
<comment type="caution">
    <text evidence="3">The sequence shown here is derived from an EMBL/GenBank/DDBJ whole genome shotgun (WGS) entry which is preliminary data.</text>
</comment>
<feature type="region of interest" description="Disordered" evidence="2">
    <location>
        <begin position="162"/>
        <end position="198"/>
    </location>
</feature>
<feature type="compositionally biased region" description="Polar residues" evidence="2">
    <location>
        <begin position="576"/>
        <end position="586"/>
    </location>
</feature>
<feature type="region of interest" description="Disordered" evidence="2">
    <location>
        <begin position="111"/>
        <end position="134"/>
    </location>
</feature>
<sequence length="596" mass="67768">MTDVVLTLDRLEPVPSLSGGNNCVVSVAVDTESSRDKISSSRDAGCSSSTFSEKCCCHYVENDGSKEGKESDVATYISIINAFQEKVNTLQKALLTANQCAVLSRTTELSGESLSTNEKLQEKNSRIKGQSTRRRRTEWTQATDANNAMNLLEQVSSNIHPDDFERWKKDSDSPLLDNVNTNKNSSSKENVIQKDKKQVEKNEEFEHFVISSCPTTEELENSSNLNGVFVDPVILVDITAVMANKKQEQEQKKEQNSLPKECNCSVKQSTICEEMERVNSENVKLREMYTEAQRKLETRNEEIRVQKVQLEELQKRVEELSQCKAKMQKEFAALQSQHDEAMKLKQLSEAKVRDTTMMMESINASHQAARAECEEAKRDAEAAWKEVRRLEKELREWSQKERELQRLRILMRFSELKKDSDKLSTVAEEIEFLSNERQRLHEENRRCRTLLSEYRLRLEQKEAESSSIEIQSSCNNVKSIDTNDMCKPAQEKDELNSSVPCVSRRSQSQVRNTVRAPSRPASALRVREESHRRSTQQTKSCGASGGKPPLAATSAFPQGDGSVSSLFERRGRSPNRHQNMMSSQRPKSCKGRSILF</sequence>
<evidence type="ECO:0000313" key="4">
    <source>
        <dbReference type="Proteomes" id="UP000192257"/>
    </source>
</evidence>
<protein>
    <submittedName>
        <fullName evidence="3">Uncharacterized protein</fullName>
    </submittedName>
</protein>
<dbReference type="Proteomes" id="UP000192257">
    <property type="component" value="Unassembled WGS sequence"/>
</dbReference>
<dbReference type="OrthoDB" id="250492at2759"/>
<organism evidence="3 4">
    <name type="scientific">Trypanosoma theileri</name>
    <dbReference type="NCBI Taxonomy" id="67003"/>
    <lineage>
        <taxon>Eukaryota</taxon>
        <taxon>Discoba</taxon>
        <taxon>Euglenozoa</taxon>
        <taxon>Kinetoplastea</taxon>
        <taxon>Metakinetoplastina</taxon>
        <taxon>Trypanosomatida</taxon>
        <taxon>Trypanosomatidae</taxon>
        <taxon>Trypanosoma</taxon>
    </lineage>
</organism>
<dbReference type="EMBL" id="NBCO01000018">
    <property type="protein sequence ID" value="ORC88068.1"/>
    <property type="molecule type" value="Genomic_DNA"/>
</dbReference>
<dbReference type="RefSeq" id="XP_028882134.1">
    <property type="nucleotide sequence ID" value="XM_029026438.1"/>
</dbReference>
<feature type="region of interest" description="Disordered" evidence="2">
    <location>
        <begin position="491"/>
        <end position="596"/>
    </location>
</feature>
<reference evidence="3 4" key="1">
    <citation type="submission" date="2017-03" db="EMBL/GenBank/DDBJ databases">
        <title>An alternative strategy for trypanosome survival in the mammalian bloodstream revealed through genome and transcriptome analysis of the ubiquitous bovine parasite Trypanosoma (Megatrypanum) theileri.</title>
        <authorList>
            <person name="Kelly S."/>
            <person name="Ivens A."/>
            <person name="Mott A."/>
            <person name="O'Neill E."/>
            <person name="Emms D."/>
            <person name="Macleod O."/>
            <person name="Voorheis P."/>
            <person name="Matthews J."/>
            <person name="Matthews K."/>
            <person name="Carrington M."/>
        </authorList>
    </citation>
    <scope>NUCLEOTIDE SEQUENCE [LARGE SCALE GENOMIC DNA]</scope>
    <source>
        <strain evidence="3">Edinburgh</strain>
    </source>
</reference>
<feature type="compositionally biased region" description="Basic and acidic residues" evidence="2">
    <location>
        <begin position="162"/>
        <end position="172"/>
    </location>
</feature>